<dbReference type="GO" id="GO:0005886">
    <property type="term" value="C:plasma membrane"/>
    <property type="evidence" value="ECO:0007669"/>
    <property type="project" value="UniProtKB-SubCell"/>
</dbReference>
<comment type="caution">
    <text evidence="9">The sequence shown here is derived from an EMBL/GenBank/DDBJ whole genome shotgun (WGS) entry which is preliminary data.</text>
</comment>
<evidence type="ECO:0000259" key="8">
    <source>
        <dbReference type="Pfam" id="PF01757"/>
    </source>
</evidence>
<feature type="domain" description="Acyltransferase 3" evidence="8">
    <location>
        <begin position="1"/>
        <end position="302"/>
    </location>
</feature>
<feature type="transmembrane region" description="Helical" evidence="7">
    <location>
        <begin position="223"/>
        <end position="243"/>
    </location>
</feature>
<name>V4NPN1_9CAUL</name>
<feature type="transmembrane region" description="Helical" evidence="7">
    <location>
        <begin position="169"/>
        <end position="188"/>
    </location>
</feature>
<evidence type="ECO:0000256" key="4">
    <source>
        <dbReference type="ARBA" id="ARBA00022692"/>
    </source>
</evidence>
<dbReference type="PANTHER" id="PTHR40074">
    <property type="entry name" value="O-ACETYLTRANSFERASE WECH"/>
    <property type="match status" value="1"/>
</dbReference>
<evidence type="ECO:0000256" key="6">
    <source>
        <dbReference type="ARBA" id="ARBA00023136"/>
    </source>
</evidence>
<protein>
    <recommendedName>
        <fullName evidence="8">Acyltransferase 3 domain-containing protein</fullName>
    </recommendedName>
</protein>
<keyword evidence="10" id="KW-1185">Reference proteome</keyword>
<reference evidence="9 10" key="1">
    <citation type="journal article" date="2014" name="Nature">
        <title>Sequential evolution of bacterial morphology by co-option of a developmental regulator.</title>
        <authorList>
            <person name="Jiang C."/>
            <person name="Brown P.J."/>
            <person name="Ducret A."/>
            <person name="Brun Y.V."/>
        </authorList>
    </citation>
    <scope>NUCLEOTIDE SEQUENCE [LARGE SCALE GENOMIC DNA]</scope>
    <source>
        <strain evidence="9 10">DSM 16100</strain>
    </source>
</reference>
<dbReference type="InterPro" id="IPR002656">
    <property type="entry name" value="Acyl_transf_3_dom"/>
</dbReference>
<feature type="transmembrane region" description="Helical" evidence="7">
    <location>
        <begin position="286"/>
        <end position="316"/>
    </location>
</feature>
<dbReference type="GO" id="GO:0016413">
    <property type="term" value="F:O-acetyltransferase activity"/>
    <property type="evidence" value="ECO:0007669"/>
    <property type="project" value="TreeGrafter"/>
</dbReference>
<comment type="similarity">
    <text evidence="2">Belongs to the acyltransferase 3 family.</text>
</comment>
<evidence type="ECO:0000256" key="7">
    <source>
        <dbReference type="SAM" id="Phobius"/>
    </source>
</evidence>
<dbReference type="GO" id="GO:0009246">
    <property type="term" value="P:enterobacterial common antigen biosynthetic process"/>
    <property type="evidence" value="ECO:0007669"/>
    <property type="project" value="TreeGrafter"/>
</dbReference>
<evidence type="ECO:0000256" key="3">
    <source>
        <dbReference type="ARBA" id="ARBA00022475"/>
    </source>
</evidence>
<gene>
    <name evidence="9" type="ORF">ABENE_19970</name>
</gene>
<dbReference type="eggNOG" id="COG3594">
    <property type="taxonomic scope" value="Bacteria"/>
</dbReference>
<keyword evidence="5 7" id="KW-1133">Transmembrane helix</keyword>
<proteinExistence type="inferred from homology"/>
<feature type="transmembrane region" description="Helical" evidence="7">
    <location>
        <begin position="37"/>
        <end position="55"/>
    </location>
</feature>
<sequence length="333" mass="36156">MDAARGIGIVLVVLGHVERGLVSGGLAASPFWAGLDFTLYTFHMPLFFLLAGMNVPRGLSKGWKSYVSGRLVTVAYPYVLWSLLQGSVLVVMSAFTNGKANFSDLLTIGWKPMSQFWFLYVLMFAQMTIMVLDLGLARRLVDRPVVLIGMAAVSLGACTFFPTDSLPQQFFHSLPFLMLGMALVPHLSSLEAAPLMKQPWFLWPLFAIACYLASRMGTNYNSLWVVPAAIAGIAATISTALILKGRWLSIAVALGAASMTIYVMHIMAAAGMRILMSKLGVPHIGWVYAVACTVSGVLLPWGAHFILARLGLLHWLGLAAPKRRKQDVAPALS</sequence>
<comment type="subcellular location">
    <subcellularLocation>
        <location evidence="1">Cell membrane</location>
        <topology evidence="1">Multi-pass membrane protein</topology>
    </subcellularLocation>
</comment>
<dbReference type="EMBL" id="AWGB01000068">
    <property type="protein sequence ID" value="ESQ83752.1"/>
    <property type="molecule type" value="Genomic_DNA"/>
</dbReference>
<feature type="transmembrane region" description="Helical" evidence="7">
    <location>
        <begin position="75"/>
        <end position="96"/>
    </location>
</feature>
<keyword evidence="6 7" id="KW-0472">Membrane</keyword>
<dbReference type="PANTHER" id="PTHR40074:SF2">
    <property type="entry name" value="O-ACETYLTRANSFERASE WECH"/>
    <property type="match status" value="1"/>
</dbReference>
<dbReference type="STRING" id="1121022.GCA_000376105_04026"/>
<evidence type="ECO:0000313" key="9">
    <source>
        <dbReference type="EMBL" id="ESQ83752.1"/>
    </source>
</evidence>
<feature type="transmembrane region" description="Helical" evidence="7">
    <location>
        <begin position="250"/>
        <end position="274"/>
    </location>
</feature>
<feature type="transmembrane region" description="Helical" evidence="7">
    <location>
        <begin position="144"/>
        <end position="163"/>
    </location>
</feature>
<organism evidence="9 10">
    <name type="scientific">Asticcacaulis benevestitus DSM 16100 = ATCC BAA-896</name>
    <dbReference type="NCBI Taxonomy" id="1121022"/>
    <lineage>
        <taxon>Bacteria</taxon>
        <taxon>Pseudomonadati</taxon>
        <taxon>Pseudomonadota</taxon>
        <taxon>Alphaproteobacteria</taxon>
        <taxon>Caulobacterales</taxon>
        <taxon>Caulobacteraceae</taxon>
        <taxon>Asticcacaulis</taxon>
    </lineage>
</organism>
<feature type="transmembrane region" description="Helical" evidence="7">
    <location>
        <begin position="116"/>
        <end position="137"/>
    </location>
</feature>
<evidence type="ECO:0000313" key="10">
    <source>
        <dbReference type="Proteomes" id="UP000017837"/>
    </source>
</evidence>
<dbReference type="AlphaFoldDB" id="V4NPN1"/>
<feature type="transmembrane region" description="Helical" evidence="7">
    <location>
        <begin position="200"/>
        <end position="217"/>
    </location>
</feature>
<evidence type="ECO:0000256" key="5">
    <source>
        <dbReference type="ARBA" id="ARBA00022989"/>
    </source>
</evidence>
<evidence type="ECO:0000256" key="1">
    <source>
        <dbReference type="ARBA" id="ARBA00004651"/>
    </source>
</evidence>
<dbReference type="Proteomes" id="UP000017837">
    <property type="component" value="Unassembled WGS sequence"/>
</dbReference>
<evidence type="ECO:0000256" key="2">
    <source>
        <dbReference type="ARBA" id="ARBA00007400"/>
    </source>
</evidence>
<accession>V4NPN1</accession>
<keyword evidence="3" id="KW-1003">Cell membrane</keyword>
<keyword evidence="4 7" id="KW-0812">Transmembrane</keyword>
<dbReference type="Pfam" id="PF01757">
    <property type="entry name" value="Acyl_transf_3"/>
    <property type="match status" value="1"/>
</dbReference>